<dbReference type="GO" id="GO:0004475">
    <property type="term" value="F:mannose-1-phosphate guanylyltransferase (GTP) activity"/>
    <property type="evidence" value="ECO:0007669"/>
    <property type="project" value="TreeGrafter"/>
</dbReference>
<evidence type="ECO:0008006" key="5">
    <source>
        <dbReference type="Google" id="ProtNLM"/>
    </source>
</evidence>
<dbReference type="Gene3D" id="3.90.550.10">
    <property type="entry name" value="Spore Coat Polysaccharide Biosynthesis Protein SpsA, Chain A"/>
    <property type="match status" value="1"/>
</dbReference>
<dbReference type="InterPro" id="IPR054566">
    <property type="entry name" value="ManC/GMP-like_b-helix"/>
</dbReference>
<organism evidence="3 4">
    <name type="scientific">Candidatus Uhrbacteria bacterium RIFCSPLOWO2_02_FULL_51_9</name>
    <dbReference type="NCBI Taxonomy" id="1802410"/>
    <lineage>
        <taxon>Bacteria</taxon>
        <taxon>Candidatus Uhriibacteriota</taxon>
    </lineage>
</organism>
<evidence type="ECO:0000259" key="1">
    <source>
        <dbReference type="Pfam" id="PF00483"/>
    </source>
</evidence>
<dbReference type="Pfam" id="PF22640">
    <property type="entry name" value="ManC_GMP_beta-helix"/>
    <property type="match status" value="1"/>
</dbReference>
<dbReference type="EMBL" id="MGES01000020">
    <property type="protein sequence ID" value="OGL88962.1"/>
    <property type="molecule type" value="Genomic_DNA"/>
</dbReference>
<dbReference type="AlphaFoldDB" id="A0A1F7VEI8"/>
<dbReference type="InterPro" id="IPR029044">
    <property type="entry name" value="Nucleotide-diphossugar_trans"/>
</dbReference>
<reference evidence="3 4" key="1">
    <citation type="journal article" date="2016" name="Nat. Commun.">
        <title>Thousands of microbial genomes shed light on interconnected biogeochemical processes in an aquifer system.</title>
        <authorList>
            <person name="Anantharaman K."/>
            <person name="Brown C.T."/>
            <person name="Hug L.A."/>
            <person name="Sharon I."/>
            <person name="Castelle C.J."/>
            <person name="Probst A.J."/>
            <person name="Thomas B.C."/>
            <person name="Singh A."/>
            <person name="Wilkins M.J."/>
            <person name="Karaoz U."/>
            <person name="Brodie E.L."/>
            <person name="Williams K.H."/>
            <person name="Hubbard S.S."/>
            <person name="Banfield J.F."/>
        </authorList>
    </citation>
    <scope>NUCLEOTIDE SEQUENCE [LARGE SCALE GENOMIC DNA]</scope>
</reference>
<evidence type="ECO:0000313" key="4">
    <source>
        <dbReference type="Proteomes" id="UP000176678"/>
    </source>
</evidence>
<dbReference type="InterPro" id="IPR005835">
    <property type="entry name" value="NTP_transferase_dom"/>
</dbReference>
<evidence type="ECO:0000313" key="3">
    <source>
        <dbReference type="EMBL" id="OGL88962.1"/>
    </source>
</evidence>
<gene>
    <name evidence="3" type="ORF">A3H75_02880</name>
</gene>
<dbReference type="GO" id="GO:0009298">
    <property type="term" value="P:GDP-mannose biosynthetic process"/>
    <property type="evidence" value="ECO:0007669"/>
    <property type="project" value="TreeGrafter"/>
</dbReference>
<dbReference type="PANTHER" id="PTHR46390:SF1">
    <property type="entry name" value="MANNOSE-1-PHOSPHATE GUANYLYLTRANSFERASE"/>
    <property type="match status" value="1"/>
</dbReference>
<dbReference type="SUPFAM" id="SSF51182">
    <property type="entry name" value="RmlC-like cupins"/>
    <property type="match status" value="1"/>
</dbReference>
<dbReference type="STRING" id="1802410.A3H75_02880"/>
<dbReference type="PANTHER" id="PTHR46390">
    <property type="entry name" value="MANNOSE-1-PHOSPHATE GUANYLYLTRANSFERASE"/>
    <property type="match status" value="1"/>
</dbReference>
<sequence length="210" mass="23588">MIDIGVPAEFPSTVLGYTHIGKKLEERDEVAVYEFLGHTEKPILKIAEQYCASGEYLWHANYYMWTPRKIMEALQRYAPELYDGILRALKDPRAYETLEKISFDYAITEHMDPKDVLILKGDFDWSDVGAWDVLYNKLASAPGENVTRGPVTALDCEGSLIYSTGNRTIGAVGLKNMVVVDTPNGVLVCPKDRAQEVKRLVAELQKKSNA</sequence>
<accession>A0A1F7VEI8</accession>
<evidence type="ECO:0000259" key="2">
    <source>
        <dbReference type="Pfam" id="PF22640"/>
    </source>
</evidence>
<protein>
    <recommendedName>
        <fullName evidence="5">Nucleotidyl transferase domain-containing protein</fullName>
    </recommendedName>
</protein>
<name>A0A1F7VEI8_9BACT</name>
<proteinExistence type="predicted"/>
<feature type="domain" description="MannoseP isomerase/GMP-like beta-helix" evidence="2">
    <location>
        <begin position="151"/>
        <end position="204"/>
    </location>
</feature>
<dbReference type="InterPro" id="IPR051161">
    <property type="entry name" value="Mannose-6P_isomerase_type2"/>
</dbReference>
<feature type="domain" description="Nucleotidyl transferase" evidence="1">
    <location>
        <begin position="39"/>
        <end position="136"/>
    </location>
</feature>
<dbReference type="Proteomes" id="UP000176678">
    <property type="component" value="Unassembled WGS sequence"/>
</dbReference>
<dbReference type="InterPro" id="IPR011051">
    <property type="entry name" value="RmlC_Cupin_sf"/>
</dbReference>
<dbReference type="Pfam" id="PF00483">
    <property type="entry name" value="NTP_transferase"/>
    <property type="match status" value="1"/>
</dbReference>
<comment type="caution">
    <text evidence="3">The sequence shown here is derived from an EMBL/GenBank/DDBJ whole genome shotgun (WGS) entry which is preliminary data.</text>
</comment>